<evidence type="ECO:0000256" key="2">
    <source>
        <dbReference type="ARBA" id="ARBA00039611"/>
    </source>
</evidence>
<evidence type="ECO:0000256" key="4">
    <source>
        <dbReference type="ARBA" id="ARBA00041948"/>
    </source>
</evidence>
<accession>E3TFL7</accession>
<protein>
    <recommendedName>
        <fullName evidence="2">DnaJ homolog subfamily B member 11</fullName>
    </recommendedName>
    <alternativeName>
        <fullName evidence="4">ER-associated DNAJ</fullName>
    </alternativeName>
    <alternativeName>
        <fullName evidence="5">ER-associated Hsp40 co-chaperone</fullName>
    </alternativeName>
    <alternativeName>
        <fullName evidence="3">Endoplasmic reticulum DNA J domain-containing protein 3</fullName>
    </alternativeName>
</protein>
<dbReference type="PANTHER" id="PTHR44298:SF1">
    <property type="entry name" value="DNAJ HOMOLOG SUBFAMILY B MEMBER 11"/>
    <property type="match status" value="1"/>
</dbReference>
<feature type="domain" description="J" evidence="9">
    <location>
        <begin position="22"/>
        <end position="86"/>
    </location>
</feature>
<organism evidence="10">
    <name type="scientific">Ictalurus punctatus</name>
    <name type="common">Channel catfish</name>
    <name type="synonym">Silurus punctatus</name>
    <dbReference type="NCBI Taxonomy" id="7998"/>
    <lineage>
        <taxon>Eukaryota</taxon>
        <taxon>Metazoa</taxon>
        <taxon>Chordata</taxon>
        <taxon>Craniata</taxon>
        <taxon>Vertebrata</taxon>
        <taxon>Euteleostomi</taxon>
        <taxon>Actinopterygii</taxon>
        <taxon>Neopterygii</taxon>
        <taxon>Teleostei</taxon>
        <taxon>Ostariophysi</taxon>
        <taxon>Siluriformes</taxon>
        <taxon>Ictaluridae</taxon>
        <taxon>Ictalurus</taxon>
    </lineage>
</organism>
<gene>
    <name evidence="10" type="primary">DJB11</name>
</gene>
<proteinExistence type="evidence at transcript level"/>
<feature type="signal peptide" evidence="8">
    <location>
        <begin position="1"/>
        <end position="20"/>
    </location>
</feature>
<reference evidence="10" key="1">
    <citation type="journal article" date="2010" name="PLoS ONE">
        <title>Identification and characterization of full-length cDNAs in channel catfish (Ictalurus punctatus) and blue catfish (Ictalurus furcatus).</title>
        <authorList>
            <person name="Chen F."/>
            <person name="Lee Y."/>
            <person name="Jiang Y."/>
            <person name="Wang S."/>
            <person name="Peatman E."/>
            <person name="Abernathy J."/>
            <person name="Liu H."/>
            <person name="Liu S."/>
            <person name="Kucuktas H."/>
            <person name="Ke C."/>
            <person name="Liu Z."/>
        </authorList>
    </citation>
    <scope>NUCLEOTIDE SEQUENCE</scope>
</reference>
<feature type="chain" id="PRO_5003182273" description="DnaJ homolog subfamily B member 11" evidence="8">
    <location>
        <begin position="21"/>
        <end position="390"/>
    </location>
</feature>
<dbReference type="PRINTS" id="PR00625">
    <property type="entry name" value="JDOMAIN"/>
</dbReference>
<dbReference type="InterPro" id="IPR002939">
    <property type="entry name" value="DnaJ_C"/>
</dbReference>
<dbReference type="InterPro" id="IPR036869">
    <property type="entry name" value="J_dom_sf"/>
</dbReference>
<evidence type="ECO:0000256" key="7">
    <source>
        <dbReference type="SAM" id="MobiDB-lite"/>
    </source>
</evidence>
<dbReference type="FunFam" id="2.60.260.20:FF:000013">
    <property type="entry name" value="DnaJ subfamily B member 11"/>
    <property type="match status" value="1"/>
</dbReference>
<dbReference type="GeneID" id="100528575"/>
<evidence type="ECO:0000313" key="10">
    <source>
        <dbReference type="EMBL" id="ADO29103.1"/>
    </source>
</evidence>
<dbReference type="InterPro" id="IPR001623">
    <property type="entry name" value="DnaJ_domain"/>
</dbReference>
<dbReference type="SUPFAM" id="SSF49493">
    <property type="entry name" value="HSP40/DnaJ peptide-binding domain"/>
    <property type="match status" value="2"/>
</dbReference>
<evidence type="ECO:0000256" key="1">
    <source>
        <dbReference type="ARBA" id="ARBA00022729"/>
    </source>
</evidence>
<dbReference type="RefSeq" id="NP_001187774.1">
    <property type="nucleotide sequence ID" value="NM_001200845.1"/>
</dbReference>
<dbReference type="Pfam" id="PF00226">
    <property type="entry name" value="DnaJ"/>
    <property type="match status" value="1"/>
</dbReference>
<dbReference type="SUPFAM" id="SSF46565">
    <property type="entry name" value="Chaperone J-domain"/>
    <property type="match status" value="1"/>
</dbReference>
<dbReference type="CTD" id="100528575"/>
<dbReference type="PANTHER" id="PTHR44298">
    <property type="entry name" value="DNAJ HOMOLOG SUBFAMILY B MEMBER 11"/>
    <property type="match status" value="1"/>
</dbReference>
<dbReference type="InterPro" id="IPR018253">
    <property type="entry name" value="DnaJ_domain_CS"/>
</dbReference>
<keyword evidence="1 8" id="KW-0732">Signal</keyword>
<dbReference type="InterPro" id="IPR008971">
    <property type="entry name" value="HSP40/DnaJ_pept-bd"/>
</dbReference>
<dbReference type="Gene3D" id="1.10.287.110">
    <property type="entry name" value="DnaJ domain"/>
    <property type="match status" value="1"/>
</dbReference>
<evidence type="ECO:0000259" key="9">
    <source>
        <dbReference type="PROSITE" id="PS50076"/>
    </source>
</evidence>
<dbReference type="AlphaFoldDB" id="E3TFL7"/>
<name>E3TFL7_ICTPU</name>
<evidence type="ECO:0000256" key="6">
    <source>
        <dbReference type="ARBA" id="ARBA00046194"/>
    </source>
</evidence>
<comment type="function">
    <text evidence="6">As a co-chaperone for HSPA5 it is required for proper folding, trafficking or degradation of proteins. Binds directly to both unfolded proteins that are substrates for ERAD and nascent unfolded peptide chains, but dissociates from the HSPA5-unfolded protein complex before folding is completed. May help recruiting HSPA5 and other chaperones to the substrate. Stimulates HSPA5 ATPase activity. It is necessary for maturation and correct trafficking of PKD1.</text>
</comment>
<evidence type="ECO:0000256" key="3">
    <source>
        <dbReference type="ARBA" id="ARBA00041532"/>
    </source>
</evidence>
<sequence>MGPLKLVVLLAIMSPHCILGETLYESLGLSSTATLDQIKKAYRTMAKQYHPDKNKEPGAENKFRLISTAYERLSDEEKRRRYDSIGLEGCKKDGGDDFGGGDHPFASFFGSMFGGGHGSESGQQVNRGGDVTIDLPVTLEELFVGEFIEFTRSRSVKKPKPGTRKCNCHMEMKTRSIGPGRFQMVQEQVCSECPNYEFVNEDRQLEVEIELGMRDKYSYPFPGEGEPHADGENGDLKFVIRQQVHSIFHRRGDDLYTNVSISLVDALTGFSFELIHLDGHKVKLSREKVTWPGAILRIANEGMPNYENNDKKGSLYVTFDVVFPRDKQLTTAESEAVVGIFGDKQSASTVAYGVPMVREKGLAEGHTAPRVYNGFTSPSSAGKHLGNTLR</sequence>
<dbReference type="InterPro" id="IPR051736">
    <property type="entry name" value="DnaJ-B11-like"/>
</dbReference>
<dbReference type="CDD" id="cd10747">
    <property type="entry name" value="DnaJ_C"/>
    <property type="match status" value="1"/>
</dbReference>
<dbReference type="CDD" id="cd06257">
    <property type="entry name" value="DnaJ"/>
    <property type="match status" value="1"/>
</dbReference>
<evidence type="ECO:0000256" key="8">
    <source>
        <dbReference type="SAM" id="SignalP"/>
    </source>
</evidence>
<dbReference type="GO" id="GO:0006457">
    <property type="term" value="P:protein folding"/>
    <property type="evidence" value="ECO:0007669"/>
    <property type="project" value="InterPro"/>
</dbReference>
<dbReference type="PROSITE" id="PS00636">
    <property type="entry name" value="DNAJ_1"/>
    <property type="match status" value="1"/>
</dbReference>
<dbReference type="PROSITE" id="PS50076">
    <property type="entry name" value="DNAJ_2"/>
    <property type="match status" value="1"/>
</dbReference>
<dbReference type="GO" id="GO:0051082">
    <property type="term" value="F:unfolded protein binding"/>
    <property type="evidence" value="ECO:0007669"/>
    <property type="project" value="InterPro"/>
</dbReference>
<dbReference type="Gene3D" id="2.60.260.20">
    <property type="entry name" value="Urease metallochaperone UreE, N-terminal domain"/>
    <property type="match status" value="2"/>
</dbReference>
<feature type="region of interest" description="Disordered" evidence="7">
    <location>
        <begin position="369"/>
        <end position="390"/>
    </location>
</feature>
<dbReference type="SMART" id="SM00271">
    <property type="entry name" value="DnaJ"/>
    <property type="match status" value="1"/>
</dbReference>
<evidence type="ECO:0000256" key="5">
    <source>
        <dbReference type="ARBA" id="ARBA00042329"/>
    </source>
</evidence>
<dbReference type="Pfam" id="PF01556">
    <property type="entry name" value="DnaJ_C"/>
    <property type="match status" value="1"/>
</dbReference>
<dbReference type="EMBL" id="GU589151">
    <property type="protein sequence ID" value="ADO29103.1"/>
    <property type="molecule type" value="mRNA"/>
</dbReference>